<gene>
    <name evidence="10" type="primary">miaA</name>
    <name evidence="14" type="ORF">SAMN02745824_2364</name>
</gene>
<dbReference type="Gene3D" id="3.40.50.300">
    <property type="entry name" value="P-loop containing nucleotide triphosphate hydrolases"/>
    <property type="match status" value="1"/>
</dbReference>
<dbReference type="SUPFAM" id="SSF52540">
    <property type="entry name" value="P-loop containing nucleoside triphosphate hydrolases"/>
    <property type="match status" value="2"/>
</dbReference>
<keyword evidence="15" id="KW-1185">Reference proteome</keyword>
<keyword evidence="4 10" id="KW-0808">Transferase</keyword>
<evidence type="ECO:0000313" key="15">
    <source>
        <dbReference type="Proteomes" id="UP000185192"/>
    </source>
</evidence>
<dbReference type="Gene3D" id="1.10.20.140">
    <property type="match status" value="1"/>
</dbReference>
<feature type="binding site" evidence="10">
    <location>
        <begin position="25"/>
        <end position="32"/>
    </location>
    <ligand>
        <name>ATP</name>
        <dbReference type="ChEBI" id="CHEBI:30616"/>
    </ligand>
</feature>
<dbReference type="GO" id="GO:0006400">
    <property type="term" value="P:tRNA modification"/>
    <property type="evidence" value="ECO:0007669"/>
    <property type="project" value="TreeGrafter"/>
</dbReference>
<evidence type="ECO:0000256" key="13">
    <source>
        <dbReference type="RuleBase" id="RU003785"/>
    </source>
</evidence>
<comment type="cofactor">
    <cofactor evidence="1 10">
        <name>Mg(2+)</name>
        <dbReference type="ChEBI" id="CHEBI:18420"/>
    </cofactor>
</comment>
<evidence type="ECO:0000256" key="9">
    <source>
        <dbReference type="ARBA" id="ARBA00049563"/>
    </source>
</evidence>
<dbReference type="EC" id="2.5.1.75" evidence="10"/>
<evidence type="ECO:0000256" key="12">
    <source>
        <dbReference type="RuleBase" id="RU003784"/>
    </source>
</evidence>
<accession>A0A1N6FES0</accession>
<keyword evidence="8 10" id="KW-0460">Magnesium</keyword>
<dbReference type="Pfam" id="PF01715">
    <property type="entry name" value="IPPT"/>
    <property type="match status" value="1"/>
</dbReference>
<evidence type="ECO:0000256" key="10">
    <source>
        <dbReference type="HAMAP-Rule" id="MF_00185"/>
    </source>
</evidence>
<comment type="catalytic activity">
    <reaction evidence="9 10 11">
        <text>adenosine(37) in tRNA + dimethylallyl diphosphate = N(6)-dimethylallyladenosine(37) in tRNA + diphosphate</text>
        <dbReference type="Rhea" id="RHEA:26482"/>
        <dbReference type="Rhea" id="RHEA-COMP:10162"/>
        <dbReference type="Rhea" id="RHEA-COMP:10375"/>
        <dbReference type="ChEBI" id="CHEBI:33019"/>
        <dbReference type="ChEBI" id="CHEBI:57623"/>
        <dbReference type="ChEBI" id="CHEBI:74411"/>
        <dbReference type="ChEBI" id="CHEBI:74415"/>
        <dbReference type="EC" id="2.5.1.75"/>
    </reaction>
</comment>
<dbReference type="RefSeq" id="WP_074205400.1">
    <property type="nucleotide sequence ID" value="NZ_FSQW01000002.1"/>
</dbReference>
<comment type="function">
    <text evidence="2 10 12">Catalyzes the transfer of a dimethylallyl group onto the adenine at position 37 in tRNAs that read codons beginning with uridine, leading to the formation of N6-(dimethylallyl)adenosine (i(6)A).</text>
</comment>
<feature type="binding site" evidence="10">
    <location>
        <begin position="27"/>
        <end position="32"/>
    </location>
    <ligand>
        <name>substrate</name>
    </ligand>
</feature>
<evidence type="ECO:0000256" key="3">
    <source>
        <dbReference type="ARBA" id="ARBA00005842"/>
    </source>
</evidence>
<evidence type="ECO:0000256" key="2">
    <source>
        <dbReference type="ARBA" id="ARBA00003213"/>
    </source>
</evidence>
<name>A0A1N6FES0_9SPHN</name>
<proteinExistence type="inferred from homology"/>
<feature type="site" description="Interaction with substrate tRNA" evidence="10">
    <location>
        <position position="116"/>
    </location>
</feature>
<evidence type="ECO:0000256" key="11">
    <source>
        <dbReference type="RuleBase" id="RU003783"/>
    </source>
</evidence>
<evidence type="ECO:0000256" key="5">
    <source>
        <dbReference type="ARBA" id="ARBA00022694"/>
    </source>
</evidence>
<organism evidence="14 15">
    <name type="scientific">Parasphingorhabdus marina DSM 22363</name>
    <dbReference type="NCBI Taxonomy" id="1123272"/>
    <lineage>
        <taxon>Bacteria</taxon>
        <taxon>Pseudomonadati</taxon>
        <taxon>Pseudomonadota</taxon>
        <taxon>Alphaproteobacteria</taxon>
        <taxon>Sphingomonadales</taxon>
        <taxon>Sphingomonadaceae</taxon>
        <taxon>Parasphingorhabdus</taxon>
    </lineage>
</organism>
<keyword evidence="6 10" id="KW-0547">Nucleotide-binding</keyword>
<sequence>MVSPDGPDPVDPGPDNIGKVALIVGPTASGKSALALELAKKQPSIIINADSAQVYADLQILSARPTADEMGDIPHSLYGYIDGAEACSAARWAADAKAEIREAHAAGRMPILVGGTGLYVRTLLDGIAPIPEIDPKIRHEIRNMDTMDAYDTLQAEDEVSADRLNPRDSSRIKRALEVVRSTGHALDHWHRHLEGGIADQIQLKPLVLLPDRDWLYERCDLRFEQMWDDGAVTEVQNLLQRNLPEDCPVMRAIGVPEIRQFLDGHMTREEAIAEACTATRRYAKRQYTWFRNQTPDDWPRWKSNISSANINDIVSLLQ</sequence>
<keyword evidence="7 10" id="KW-0067">ATP-binding</keyword>
<evidence type="ECO:0000256" key="7">
    <source>
        <dbReference type="ARBA" id="ARBA00022840"/>
    </source>
</evidence>
<keyword evidence="5 10" id="KW-0819">tRNA processing</keyword>
<dbReference type="HAMAP" id="MF_00185">
    <property type="entry name" value="IPP_trans"/>
    <property type="match status" value="1"/>
</dbReference>
<dbReference type="Proteomes" id="UP000185192">
    <property type="component" value="Unassembled WGS sequence"/>
</dbReference>
<dbReference type="NCBIfam" id="TIGR00174">
    <property type="entry name" value="miaA"/>
    <property type="match status" value="1"/>
</dbReference>
<feature type="site" description="Interaction with substrate tRNA" evidence="10">
    <location>
        <position position="138"/>
    </location>
</feature>
<comment type="caution">
    <text evidence="10">Lacks conserved residue(s) required for the propagation of feature annotation.</text>
</comment>
<dbReference type="InterPro" id="IPR039657">
    <property type="entry name" value="Dimethylallyltransferase"/>
</dbReference>
<evidence type="ECO:0000256" key="8">
    <source>
        <dbReference type="ARBA" id="ARBA00022842"/>
    </source>
</evidence>
<dbReference type="InterPro" id="IPR027417">
    <property type="entry name" value="P-loop_NTPase"/>
</dbReference>
<comment type="subunit">
    <text evidence="10">Monomer.</text>
</comment>
<feature type="region of interest" description="Interaction with substrate tRNA" evidence="10">
    <location>
        <begin position="50"/>
        <end position="53"/>
    </location>
</feature>
<reference evidence="15" key="1">
    <citation type="submission" date="2016-11" db="EMBL/GenBank/DDBJ databases">
        <authorList>
            <person name="Varghese N."/>
            <person name="Submissions S."/>
        </authorList>
    </citation>
    <scope>NUCLEOTIDE SEQUENCE [LARGE SCALE GENOMIC DNA]</scope>
    <source>
        <strain evidence="15">DSM 22363</strain>
    </source>
</reference>
<dbReference type="OrthoDB" id="9776390at2"/>
<dbReference type="GO" id="GO:0052381">
    <property type="term" value="F:tRNA dimethylallyltransferase activity"/>
    <property type="evidence" value="ECO:0007669"/>
    <property type="project" value="UniProtKB-UniRule"/>
</dbReference>
<dbReference type="PANTHER" id="PTHR11088:SF60">
    <property type="entry name" value="TRNA DIMETHYLALLYLTRANSFERASE"/>
    <property type="match status" value="1"/>
</dbReference>
<dbReference type="AlphaFoldDB" id="A0A1N6FES0"/>
<dbReference type="PANTHER" id="PTHR11088">
    <property type="entry name" value="TRNA DIMETHYLALLYLTRANSFERASE"/>
    <property type="match status" value="1"/>
</dbReference>
<protein>
    <recommendedName>
        <fullName evidence="10">tRNA dimethylallyltransferase</fullName>
        <ecNumber evidence="10">2.5.1.75</ecNumber>
    </recommendedName>
    <alternativeName>
        <fullName evidence="10">Dimethylallyl diphosphate:tRNA dimethylallyltransferase</fullName>
        <shortName evidence="10">DMAPP:tRNA dimethylallyltransferase</shortName>
        <shortName evidence="10">DMATase</shortName>
    </alternativeName>
    <alternativeName>
        <fullName evidence="10">Isopentenyl-diphosphate:tRNA isopentenyltransferase</fullName>
        <shortName evidence="10">IPP transferase</shortName>
        <shortName evidence="10">IPPT</shortName>
        <shortName evidence="10">IPTase</shortName>
    </alternativeName>
</protein>
<dbReference type="InterPro" id="IPR018022">
    <property type="entry name" value="IPT"/>
</dbReference>
<evidence type="ECO:0000313" key="14">
    <source>
        <dbReference type="EMBL" id="SIN93757.1"/>
    </source>
</evidence>
<evidence type="ECO:0000256" key="6">
    <source>
        <dbReference type="ARBA" id="ARBA00022741"/>
    </source>
</evidence>
<comment type="similarity">
    <text evidence="3 10 13">Belongs to the IPP transferase family.</text>
</comment>
<dbReference type="EMBL" id="FSQW01000002">
    <property type="protein sequence ID" value="SIN93757.1"/>
    <property type="molecule type" value="Genomic_DNA"/>
</dbReference>
<evidence type="ECO:0000256" key="1">
    <source>
        <dbReference type="ARBA" id="ARBA00001946"/>
    </source>
</evidence>
<evidence type="ECO:0000256" key="4">
    <source>
        <dbReference type="ARBA" id="ARBA00022679"/>
    </source>
</evidence>
<dbReference type="STRING" id="1123272.SAMN02745824_2364"/>
<dbReference type="GO" id="GO:0005524">
    <property type="term" value="F:ATP binding"/>
    <property type="evidence" value="ECO:0007669"/>
    <property type="project" value="UniProtKB-UniRule"/>
</dbReference>